<evidence type="ECO:0000259" key="4">
    <source>
        <dbReference type="Pfam" id="PF13458"/>
    </source>
</evidence>
<evidence type="ECO:0000256" key="3">
    <source>
        <dbReference type="SAM" id="SignalP"/>
    </source>
</evidence>
<organism evidence="5 6">
    <name type="scientific">Marinobacter lacisalsi</name>
    <dbReference type="NCBI Taxonomy" id="475979"/>
    <lineage>
        <taxon>Bacteria</taxon>
        <taxon>Pseudomonadati</taxon>
        <taxon>Pseudomonadota</taxon>
        <taxon>Gammaproteobacteria</taxon>
        <taxon>Pseudomonadales</taxon>
        <taxon>Marinobacteraceae</taxon>
        <taxon>Marinobacter</taxon>
    </lineage>
</organism>
<feature type="signal peptide" evidence="3">
    <location>
        <begin position="1"/>
        <end position="37"/>
    </location>
</feature>
<keyword evidence="2 3" id="KW-0732">Signal</keyword>
<dbReference type="CDD" id="cd06330">
    <property type="entry name" value="PBP1_As_SBP-like"/>
    <property type="match status" value="1"/>
</dbReference>
<proteinExistence type="inferred from homology"/>
<comment type="similarity">
    <text evidence="1">Belongs to the leucine-binding protein family.</text>
</comment>
<accession>A0ABV8QBV9</accession>
<evidence type="ECO:0000256" key="2">
    <source>
        <dbReference type="ARBA" id="ARBA00022729"/>
    </source>
</evidence>
<protein>
    <submittedName>
        <fullName evidence="5">ABC transporter substrate-binding protein</fullName>
    </submittedName>
</protein>
<dbReference type="Gene3D" id="3.40.50.2300">
    <property type="match status" value="2"/>
</dbReference>
<reference evidence="6" key="1">
    <citation type="journal article" date="2019" name="Int. J. Syst. Evol. Microbiol.">
        <title>The Global Catalogue of Microorganisms (GCM) 10K type strain sequencing project: providing services to taxonomists for standard genome sequencing and annotation.</title>
        <authorList>
            <consortium name="The Broad Institute Genomics Platform"/>
            <consortium name="The Broad Institute Genome Sequencing Center for Infectious Disease"/>
            <person name="Wu L."/>
            <person name="Ma J."/>
        </authorList>
    </citation>
    <scope>NUCLEOTIDE SEQUENCE [LARGE SCALE GENOMIC DNA]</scope>
    <source>
        <strain evidence="6">CECT 7297</strain>
    </source>
</reference>
<evidence type="ECO:0000313" key="6">
    <source>
        <dbReference type="Proteomes" id="UP001595798"/>
    </source>
</evidence>
<dbReference type="InterPro" id="IPR028082">
    <property type="entry name" value="Peripla_BP_I"/>
</dbReference>
<dbReference type="PANTHER" id="PTHR30483:SF37">
    <property type="entry name" value="ABC TRANSPORTER SUBSTRATE-BINDING PROTEIN"/>
    <property type="match status" value="1"/>
</dbReference>
<keyword evidence="6" id="KW-1185">Reference proteome</keyword>
<dbReference type="RefSeq" id="WP_379885101.1">
    <property type="nucleotide sequence ID" value="NZ_JBHSDI010000001.1"/>
</dbReference>
<dbReference type="Pfam" id="PF13458">
    <property type="entry name" value="Peripla_BP_6"/>
    <property type="match status" value="1"/>
</dbReference>
<gene>
    <name evidence="5" type="ORF">ACFOZ5_02210</name>
</gene>
<dbReference type="InterPro" id="IPR028081">
    <property type="entry name" value="Leu-bd"/>
</dbReference>
<sequence length="440" mass="46848">MTTQQTLSPIKASLKKTLLSVALTSVGVMGLASTASAQDESFKVGFVTFLSGGASGPFGVPAAQGAEIVINAINEGTLPAPYNSKGVNGLMLESVVVDEAGGPTKQVEEYRNLVQRQNVDAVVGYISSGDCLAIGPVAEEMEMFTIAFDCGTSRLFAEIEDPQYMFRTGLDAVADNVGAARYLAETRPDARRIAGIQQNYAWGQDSWQDFTLSMEQLMPEAEIITNQTPQIFQGSYGTEISALQTRRPEIIHSSMWGGDMESFVAQANARGLLAQATALLTTGESGLHRFEGQAPNGTILGGRGPFGAFMPDNELSEWFREAYEAKHGTPPSYPASKAAQAILALKYAADNSGAEGVPSAEQLAATLKGAEFPSVSGTVKMGLADGHQAVQPMYYGEYHYEDGEAGLRNVRSYPGECVSAPDGYNAQQWIEEGFPGAKCD</sequence>
<dbReference type="EMBL" id="JBHSDI010000001">
    <property type="protein sequence ID" value="MFC4257841.1"/>
    <property type="molecule type" value="Genomic_DNA"/>
</dbReference>
<dbReference type="InterPro" id="IPR051010">
    <property type="entry name" value="BCAA_transport"/>
</dbReference>
<comment type="caution">
    <text evidence="5">The sequence shown here is derived from an EMBL/GenBank/DDBJ whole genome shotgun (WGS) entry which is preliminary data.</text>
</comment>
<dbReference type="SUPFAM" id="SSF53822">
    <property type="entry name" value="Periplasmic binding protein-like I"/>
    <property type="match status" value="1"/>
</dbReference>
<dbReference type="PANTHER" id="PTHR30483">
    <property type="entry name" value="LEUCINE-SPECIFIC-BINDING PROTEIN"/>
    <property type="match status" value="1"/>
</dbReference>
<evidence type="ECO:0000313" key="5">
    <source>
        <dbReference type="EMBL" id="MFC4257841.1"/>
    </source>
</evidence>
<name>A0ABV8QBV9_9GAMM</name>
<feature type="chain" id="PRO_5045691800" evidence="3">
    <location>
        <begin position="38"/>
        <end position="440"/>
    </location>
</feature>
<dbReference type="Proteomes" id="UP001595798">
    <property type="component" value="Unassembled WGS sequence"/>
</dbReference>
<feature type="domain" description="Leucine-binding protein" evidence="4">
    <location>
        <begin position="42"/>
        <end position="398"/>
    </location>
</feature>
<evidence type="ECO:0000256" key="1">
    <source>
        <dbReference type="ARBA" id="ARBA00010062"/>
    </source>
</evidence>